<reference evidence="4 5" key="1">
    <citation type="submission" date="2016-07" db="EMBL/GenBank/DDBJ databases">
        <title>Pervasive Adenine N6-methylation of Active Genes in Fungi.</title>
        <authorList>
            <consortium name="DOE Joint Genome Institute"/>
            <person name="Mondo S.J."/>
            <person name="Dannebaum R.O."/>
            <person name="Kuo R.C."/>
            <person name="Labutti K."/>
            <person name="Haridas S."/>
            <person name="Kuo A."/>
            <person name="Salamov A."/>
            <person name="Ahrendt S.R."/>
            <person name="Lipzen A."/>
            <person name="Sullivan W."/>
            <person name="Andreopoulos W.B."/>
            <person name="Clum A."/>
            <person name="Lindquist E."/>
            <person name="Daum C."/>
            <person name="Ramamoorthy G.K."/>
            <person name="Gryganskyi A."/>
            <person name="Culley D."/>
            <person name="Magnuson J.K."/>
            <person name="James T.Y."/>
            <person name="O'Malley M.A."/>
            <person name="Stajich J.E."/>
            <person name="Spatafora J.W."/>
            <person name="Visel A."/>
            <person name="Grigoriev I.V."/>
        </authorList>
    </citation>
    <scope>NUCLEOTIDE SEQUENCE [LARGE SCALE GENOMIC DNA]</scope>
    <source>
        <strain evidence="4 5">NRRL 3116</strain>
    </source>
</reference>
<dbReference type="GeneID" id="33570879"/>
<dbReference type="AlphaFoldDB" id="A0A1Y2GEE1"/>
<evidence type="ECO:0000259" key="3">
    <source>
        <dbReference type="PROSITE" id="PS50888"/>
    </source>
</evidence>
<dbReference type="RefSeq" id="XP_021878467.1">
    <property type="nucleotide sequence ID" value="XM_022029036.1"/>
</dbReference>
<organism evidence="4 5">
    <name type="scientific">Lobosporangium transversale</name>
    <dbReference type="NCBI Taxonomy" id="64571"/>
    <lineage>
        <taxon>Eukaryota</taxon>
        <taxon>Fungi</taxon>
        <taxon>Fungi incertae sedis</taxon>
        <taxon>Mucoromycota</taxon>
        <taxon>Mortierellomycotina</taxon>
        <taxon>Mortierellomycetes</taxon>
        <taxon>Mortierellales</taxon>
        <taxon>Mortierellaceae</taxon>
        <taxon>Lobosporangium</taxon>
    </lineage>
</organism>
<feature type="coiled-coil region" evidence="1">
    <location>
        <begin position="251"/>
        <end position="299"/>
    </location>
</feature>
<dbReference type="Proteomes" id="UP000193648">
    <property type="component" value="Unassembled WGS sequence"/>
</dbReference>
<dbReference type="EMBL" id="MCFF01000037">
    <property type="protein sequence ID" value="ORZ08539.1"/>
    <property type="molecule type" value="Genomic_DNA"/>
</dbReference>
<evidence type="ECO:0000313" key="4">
    <source>
        <dbReference type="EMBL" id="ORZ08539.1"/>
    </source>
</evidence>
<dbReference type="SMART" id="SM00353">
    <property type="entry name" value="HLH"/>
    <property type="match status" value="1"/>
</dbReference>
<dbReference type="PANTHER" id="PTHR47787">
    <property type="entry name" value="CENTROMERE-BINDING PROTEIN 1"/>
    <property type="match status" value="1"/>
</dbReference>
<feature type="domain" description="BHLH" evidence="3">
    <location>
        <begin position="182"/>
        <end position="230"/>
    </location>
</feature>
<dbReference type="InterPro" id="IPR011598">
    <property type="entry name" value="bHLH_dom"/>
</dbReference>
<comment type="caution">
    <text evidence="4">The sequence shown here is derived from an EMBL/GenBank/DDBJ whole genome shotgun (WGS) entry which is preliminary data.</text>
</comment>
<dbReference type="Pfam" id="PF00010">
    <property type="entry name" value="HLH"/>
    <property type="match status" value="1"/>
</dbReference>
<dbReference type="InParanoid" id="A0A1Y2GEE1"/>
<dbReference type="GO" id="GO:0005634">
    <property type="term" value="C:nucleus"/>
    <property type="evidence" value="ECO:0007669"/>
    <property type="project" value="TreeGrafter"/>
</dbReference>
<dbReference type="GO" id="GO:0003700">
    <property type="term" value="F:DNA-binding transcription factor activity"/>
    <property type="evidence" value="ECO:0007669"/>
    <property type="project" value="TreeGrafter"/>
</dbReference>
<keyword evidence="5" id="KW-1185">Reference proteome</keyword>
<dbReference type="SUPFAM" id="SSF47459">
    <property type="entry name" value="HLH, helix-loop-helix DNA-binding domain"/>
    <property type="match status" value="1"/>
</dbReference>
<gene>
    <name evidence="4" type="ORF">BCR41DRAFT_399217</name>
</gene>
<sequence>MTSSSDIPVQELLNNLTKTIKSEGIEKIDIEETLSAVIAQQTAAQVAQAQAQAQARAEEAQAQLQAQAQAQVSMETRVNQAQEEHNQQQINQKELDRIALEHQQAQQQLEKTSGQREDSQEALAQNKPDQPAISGESTATIIHVNALDGDNGSTLATVPITTSSPAPSVAKPAAGTPEWHKLRRDNHKEVERRRRETINAGINDLAACIPNPDKNKGAILRQAAKYIHSIQEIHQKLLAEKEALANIGFEYDRALLEKNMAQNELQRLITEHDQLKRDYEALKKEFETKENESKKRQRSE</sequence>
<name>A0A1Y2GEE1_9FUNG</name>
<dbReference type="STRING" id="64571.A0A1Y2GEE1"/>
<dbReference type="OrthoDB" id="71302at2759"/>
<dbReference type="PROSITE" id="PS50888">
    <property type="entry name" value="BHLH"/>
    <property type="match status" value="1"/>
</dbReference>
<evidence type="ECO:0000313" key="5">
    <source>
        <dbReference type="Proteomes" id="UP000193648"/>
    </source>
</evidence>
<proteinExistence type="predicted"/>
<dbReference type="Gene3D" id="4.10.280.10">
    <property type="entry name" value="Helix-loop-helix DNA-binding domain"/>
    <property type="match status" value="1"/>
</dbReference>
<dbReference type="GO" id="GO:0046983">
    <property type="term" value="F:protein dimerization activity"/>
    <property type="evidence" value="ECO:0007669"/>
    <property type="project" value="InterPro"/>
</dbReference>
<protein>
    <recommendedName>
        <fullName evidence="3">BHLH domain-containing protein</fullName>
    </recommendedName>
</protein>
<dbReference type="PANTHER" id="PTHR47787:SF1">
    <property type="entry name" value="CENTROMERE-BINDING PROTEIN 1"/>
    <property type="match status" value="1"/>
</dbReference>
<keyword evidence="1" id="KW-0175">Coiled coil</keyword>
<evidence type="ECO:0000256" key="1">
    <source>
        <dbReference type="SAM" id="Coils"/>
    </source>
</evidence>
<accession>A0A1Y2GEE1</accession>
<feature type="region of interest" description="Disordered" evidence="2">
    <location>
        <begin position="103"/>
        <end position="134"/>
    </location>
</feature>
<dbReference type="InterPro" id="IPR036638">
    <property type="entry name" value="HLH_DNA-bd_sf"/>
</dbReference>
<evidence type="ECO:0000256" key="2">
    <source>
        <dbReference type="SAM" id="MobiDB-lite"/>
    </source>
</evidence>